<dbReference type="InterPro" id="IPR006311">
    <property type="entry name" value="TAT_signal"/>
</dbReference>
<dbReference type="PROSITE" id="PS51318">
    <property type="entry name" value="TAT"/>
    <property type="match status" value="1"/>
</dbReference>
<evidence type="ECO:0000313" key="2">
    <source>
        <dbReference type="Proteomes" id="UP000319576"/>
    </source>
</evidence>
<dbReference type="Proteomes" id="UP000319576">
    <property type="component" value="Chromosome"/>
</dbReference>
<organism evidence="1 2">
    <name type="scientific">Urbifossiella limnaea</name>
    <dbReference type="NCBI Taxonomy" id="2528023"/>
    <lineage>
        <taxon>Bacteria</taxon>
        <taxon>Pseudomonadati</taxon>
        <taxon>Planctomycetota</taxon>
        <taxon>Planctomycetia</taxon>
        <taxon>Gemmatales</taxon>
        <taxon>Gemmataceae</taxon>
        <taxon>Urbifossiella</taxon>
    </lineage>
</organism>
<dbReference type="PANTHER" id="PTHR43737:SF1">
    <property type="entry name" value="DUF1501 DOMAIN-CONTAINING PROTEIN"/>
    <property type="match status" value="1"/>
</dbReference>
<dbReference type="InterPro" id="IPR017850">
    <property type="entry name" value="Alkaline_phosphatase_core_sf"/>
</dbReference>
<dbReference type="EMBL" id="CP036273">
    <property type="protein sequence ID" value="QDU24075.1"/>
    <property type="molecule type" value="Genomic_DNA"/>
</dbReference>
<sequence length="481" mass="52334">MYPAALQARRDFLATSANGVGLLALASLLTDDGRLAAAPLAPHFAPKAKNCICIYLEGAPSQLDLFDPKPRLNQLHGQKLPESLTRNVRFAFLQKDTATVMGSPRRWTRHGQCGMELSELLPHLGSVADDICLIRSMHTEAFNHHPGQLLMNTGSTSFGRPSLGAWLTYGLGSESRNLPGYVVLNAGRGTSGGTSNWGSGFLPSTHAGTLFRNHGDPVLNLGNPPGVSDEIQQRTIEAVRDLNGTRAAAVGDPEVNARTAAYELAFRMQAAAPELIDLSKESQRTLDAYGLDRREPDVKADRGGGRGQYRQFAANCLLARRLVERGVRFVSLFHASWDHHSNLEVELPFNCGMADQPVAALIKDLKQRGLLDTTLVLWLSEFGRTPLGENRAGRPGVTGRDHHPFAFSVWAAGGGIKGGQVIGETDEIGWTVTKDPVHINDLHATLLHLFGLDHLRLTYRFQGRDFRLTDVGGKVVTKLLA</sequence>
<keyword evidence="2" id="KW-1185">Reference proteome</keyword>
<evidence type="ECO:0000313" key="1">
    <source>
        <dbReference type="EMBL" id="QDU24075.1"/>
    </source>
</evidence>
<evidence type="ECO:0008006" key="3">
    <source>
        <dbReference type="Google" id="ProtNLM"/>
    </source>
</evidence>
<dbReference type="Pfam" id="PF07394">
    <property type="entry name" value="DUF1501"/>
    <property type="match status" value="1"/>
</dbReference>
<protein>
    <recommendedName>
        <fullName evidence="3">DUF1501 domain-containing protein</fullName>
    </recommendedName>
</protein>
<dbReference type="InterPro" id="IPR010869">
    <property type="entry name" value="DUF1501"/>
</dbReference>
<dbReference type="SUPFAM" id="SSF53649">
    <property type="entry name" value="Alkaline phosphatase-like"/>
    <property type="match status" value="1"/>
</dbReference>
<dbReference type="OrthoDB" id="127333at2"/>
<dbReference type="AlphaFoldDB" id="A0A517Y2U8"/>
<proteinExistence type="predicted"/>
<dbReference type="KEGG" id="uli:ETAA1_60880"/>
<dbReference type="RefSeq" id="WP_145244270.1">
    <property type="nucleotide sequence ID" value="NZ_CP036273.1"/>
</dbReference>
<gene>
    <name evidence="1" type="ORF">ETAA1_60880</name>
</gene>
<name>A0A517Y2U8_9BACT</name>
<accession>A0A517Y2U8</accession>
<reference evidence="1 2" key="1">
    <citation type="submission" date="2019-02" db="EMBL/GenBank/DDBJ databases">
        <title>Deep-cultivation of Planctomycetes and their phenomic and genomic characterization uncovers novel biology.</title>
        <authorList>
            <person name="Wiegand S."/>
            <person name="Jogler M."/>
            <person name="Boedeker C."/>
            <person name="Pinto D."/>
            <person name="Vollmers J."/>
            <person name="Rivas-Marin E."/>
            <person name="Kohn T."/>
            <person name="Peeters S.H."/>
            <person name="Heuer A."/>
            <person name="Rast P."/>
            <person name="Oberbeckmann S."/>
            <person name="Bunk B."/>
            <person name="Jeske O."/>
            <person name="Meyerdierks A."/>
            <person name="Storesund J.E."/>
            <person name="Kallscheuer N."/>
            <person name="Luecker S."/>
            <person name="Lage O.M."/>
            <person name="Pohl T."/>
            <person name="Merkel B.J."/>
            <person name="Hornburger P."/>
            <person name="Mueller R.-W."/>
            <person name="Bruemmer F."/>
            <person name="Labrenz M."/>
            <person name="Spormann A.M."/>
            <person name="Op den Camp H."/>
            <person name="Overmann J."/>
            <person name="Amann R."/>
            <person name="Jetten M.S.M."/>
            <person name="Mascher T."/>
            <person name="Medema M.H."/>
            <person name="Devos D.P."/>
            <person name="Kaster A.-K."/>
            <person name="Ovreas L."/>
            <person name="Rohde M."/>
            <person name="Galperin M.Y."/>
            <person name="Jogler C."/>
        </authorList>
    </citation>
    <scope>NUCLEOTIDE SEQUENCE [LARGE SCALE GENOMIC DNA]</scope>
    <source>
        <strain evidence="1 2">ETA_A1</strain>
    </source>
</reference>
<dbReference type="PANTHER" id="PTHR43737">
    <property type="entry name" value="BLL7424 PROTEIN"/>
    <property type="match status" value="1"/>
</dbReference>
<dbReference type="Gene3D" id="3.40.720.10">
    <property type="entry name" value="Alkaline Phosphatase, subunit A"/>
    <property type="match status" value="1"/>
</dbReference>